<reference evidence="1 2" key="1">
    <citation type="journal article" date="2018" name="Sci. Rep.">
        <title>Genomic signatures of local adaptation to the degree of environmental predictability in rotifers.</title>
        <authorList>
            <person name="Franch-Gras L."/>
            <person name="Hahn C."/>
            <person name="Garcia-Roger E.M."/>
            <person name="Carmona M.J."/>
            <person name="Serra M."/>
            <person name="Gomez A."/>
        </authorList>
    </citation>
    <scope>NUCLEOTIDE SEQUENCE [LARGE SCALE GENOMIC DNA]</scope>
    <source>
        <strain evidence="1">HYR1</strain>
    </source>
</reference>
<keyword evidence="2" id="KW-1185">Reference proteome</keyword>
<accession>A0A3M7RYB4</accession>
<evidence type="ECO:0000313" key="1">
    <source>
        <dbReference type="EMBL" id="RNA28317.1"/>
    </source>
</evidence>
<proteinExistence type="predicted"/>
<evidence type="ECO:0000313" key="2">
    <source>
        <dbReference type="Proteomes" id="UP000276133"/>
    </source>
</evidence>
<name>A0A3M7RYB4_BRAPC</name>
<sequence>MTKIAPQTTSSQPPELTMSLYISGLTFGVTFMRPTKIKKKPSKSDRAVRGSDLIILSKSLKKNKKRFKKN</sequence>
<organism evidence="1 2">
    <name type="scientific">Brachionus plicatilis</name>
    <name type="common">Marine rotifer</name>
    <name type="synonym">Brachionus muelleri</name>
    <dbReference type="NCBI Taxonomy" id="10195"/>
    <lineage>
        <taxon>Eukaryota</taxon>
        <taxon>Metazoa</taxon>
        <taxon>Spiralia</taxon>
        <taxon>Gnathifera</taxon>
        <taxon>Rotifera</taxon>
        <taxon>Eurotatoria</taxon>
        <taxon>Monogononta</taxon>
        <taxon>Pseudotrocha</taxon>
        <taxon>Ploima</taxon>
        <taxon>Brachionidae</taxon>
        <taxon>Brachionus</taxon>
    </lineage>
</organism>
<comment type="caution">
    <text evidence="1">The sequence shown here is derived from an EMBL/GenBank/DDBJ whole genome shotgun (WGS) entry which is preliminary data.</text>
</comment>
<gene>
    <name evidence="1" type="ORF">BpHYR1_034919</name>
</gene>
<dbReference type="AlphaFoldDB" id="A0A3M7RYB4"/>
<protein>
    <submittedName>
        <fullName evidence="1">Uncharacterized protein</fullName>
    </submittedName>
</protein>
<dbReference type="EMBL" id="REGN01002408">
    <property type="protein sequence ID" value="RNA28317.1"/>
    <property type="molecule type" value="Genomic_DNA"/>
</dbReference>
<dbReference type="Proteomes" id="UP000276133">
    <property type="component" value="Unassembled WGS sequence"/>
</dbReference>